<reference evidence="1" key="2">
    <citation type="submission" date="2023-06" db="EMBL/GenBank/DDBJ databases">
        <authorList>
            <person name="Lucena T."/>
            <person name="Sun Q."/>
        </authorList>
    </citation>
    <scope>NUCLEOTIDE SEQUENCE</scope>
    <source>
        <strain evidence="1">CECT 7703</strain>
    </source>
</reference>
<reference evidence="1" key="1">
    <citation type="journal article" date="2014" name="Int. J. Syst. Evol. Microbiol.">
        <title>Complete genome of a new Firmicutes species belonging to the dominant human colonic microbiota ('Ruminococcus bicirculans') reveals two chromosomes and a selective capacity to utilize plant glucans.</title>
        <authorList>
            <consortium name="NISC Comparative Sequencing Program"/>
            <person name="Wegmann U."/>
            <person name="Louis P."/>
            <person name="Goesmann A."/>
            <person name="Henrissat B."/>
            <person name="Duncan S.H."/>
            <person name="Flint H.J."/>
        </authorList>
    </citation>
    <scope>NUCLEOTIDE SEQUENCE</scope>
    <source>
        <strain evidence="1">CECT 7703</strain>
    </source>
</reference>
<keyword evidence="2" id="KW-1185">Reference proteome</keyword>
<evidence type="ECO:0000313" key="2">
    <source>
        <dbReference type="Proteomes" id="UP001180081"/>
    </source>
</evidence>
<organism evidence="1 2">
    <name type="scientific">Chitinimonas viridis</name>
    <dbReference type="NCBI Taxonomy" id="664880"/>
    <lineage>
        <taxon>Bacteria</taxon>
        <taxon>Pseudomonadati</taxon>
        <taxon>Pseudomonadota</taxon>
        <taxon>Betaproteobacteria</taxon>
        <taxon>Neisseriales</taxon>
        <taxon>Chitinibacteraceae</taxon>
        <taxon>Chitinimonas</taxon>
    </lineage>
</organism>
<gene>
    <name evidence="1" type="ORF">QWZ03_10405</name>
</gene>
<proteinExistence type="predicted"/>
<sequence>MLGKVGVGEVIHGAQRTRLLQRRAGGWSRRLQWHGKRLPQCQKCRQRWMLSYMISYAEGL</sequence>
<dbReference type="RefSeq" id="WP_290332652.1">
    <property type="nucleotide sequence ID" value="NZ_JAUFPU010000008.1"/>
</dbReference>
<evidence type="ECO:0000313" key="1">
    <source>
        <dbReference type="EMBL" id="MDN3577178.1"/>
    </source>
</evidence>
<protein>
    <submittedName>
        <fullName evidence="1">Uncharacterized protein</fullName>
    </submittedName>
</protein>
<accession>A0ABT8B4J3</accession>
<dbReference type="EMBL" id="JAUFPU010000008">
    <property type="protein sequence ID" value="MDN3577178.1"/>
    <property type="molecule type" value="Genomic_DNA"/>
</dbReference>
<name>A0ABT8B4J3_9NEIS</name>
<dbReference type="Proteomes" id="UP001180081">
    <property type="component" value="Unassembled WGS sequence"/>
</dbReference>
<comment type="caution">
    <text evidence="1">The sequence shown here is derived from an EMBL/GenBank/DDBJ whole genome shotgun (WGS) entry which is preliminary data.</text>
</comment>